<sequence>MAVGTPLAPALDKTGSTPAERDSEAQPVEGSPPLAVHARILRWGILAEKQFHVPKANRSTTAAASYPFAAECGTANRSVQYANGRDHNLRLEYQSRGVDRPQPERVFLTFARMHAARRRGGARPRRAQGLDLVL</sequence>
<feature type="region of interest" description="Disordered" evidence="1">
    <location>
        <begin position="1"/>
        <end position="33"/>
    </location>
</feature>
<proteinExistence type="predicted"/>
<gene>
    <name evidence="2" type="ORF">GCM10010121_084060</name>
</gene>
<dbReference type="AlphaFoldDB" id="A0A917P419"/>
<reference evidence="2" key="1">
    <citation type="journal article" date="2014" name="Int. J. Syst. Evol. Microbiol.">
        <title>Complete genome sequence of Corynebacterium casei LMG S-19264T (=DSM 44701T), isolated from a smear-ripened cheese.</title>
        <authorList>
            <consortium name="US DOE Joint Genome Institute (JGI-PGF)"/>
            <person name="Walter F."/>
            <person name="Albersmeier A."/>
            <person name="Kalinowski J."/>
            <person name="Ruckert C."/>
        </authorList>
    </citation>
    <scope>NUCLEOTIDE SEQUENCE</scope>
    <source>
        <strain evidence="2">JCM 3086</strain>
    </source>
</reference>
<organism evidence="2 3">
    <name type="scientific">Streptomyces brasiliensis</name>
    <dbReference type="NCBI Taxonomy" id="1954"/>
    <lineage>
        <taxon>Bacteria</taxon>
        <taxon>Bacillati</taxon>
        <taxon>Actinomycetota</taxon>
        <taxon>Actinomycetes</taxon>
        <taxon>Kitasatosporales</taxon>
        <taxon>Streptomycetaceae</taxon>
        <taxon>Streptomyces</taxon>
    </lineage>
</organism>
<keyword evidence="3" id="KW-1185">Reference proteome</keyword>
<dbReference type="Proteomes" id="UP000657574">
    <property type="component" value="Unassembled WGS sequence"/>
</dbReference>
<dbReference type="EMBL" id="BMQA01000064">
    <property type="protein sequence ID" value="GGJ60611.1"/>
    <property type="molecule type" value="Genomic_DNA"/>
</dbReference>
<reference evidence="2" key="2">
    <citation type="submission" date="2020-09" db="EMBL/GenBank/DDBJ databases">
        <authorList>
            <person name="Sun Q."/>
            <person name="Ohkuma M."/>
        </authorList>
    </citation>
    <scope>NUCLEOTIDE SEQUENCE</scope>
    <source>
        <strain evidence="2">JCM 3086</strain>
    </source>
</reference>
<comment type="caution">
    <text evidence="2">The sequence shown here is derived from an EMBL/GenBank/DDBJ whole genome shotgun (WGS) entry which is preliminary data.</text>
</comment>
<evidence type="ECO:0000256" key="1">
    <source>
        <dbReference type="SAM" id="MobiDB-lite"/>
    </source>
</evidence>
<accession>A0A917P419</accession>
<name>A0A917P419_9ACTN</name>
<evidence type="ECO:0000313" key="3">
    <source>
        <dbReference type="Proteomes" id="UP000657574"/>
    </source>
</evidence>
<evidence type="ECO:0000313" key="2">
    <source>
        <dbReference type="EMBL" id="GGJ60611.1"/>
    </source>
</evidence>
<protein>
    <submittedName>
        <fullName evidence="2">Uncharacterized protein</fullName>
    </submittedName>
</protein>